<dbReference type="EMBL" id="OBEH01000006">
    <property type="protein sequence ID" value="SNZ01684.1"/>
    <property type="molecule type" value="Genomic_DNA"/>
</dbReference>
<evidence type="ECO:0000313" key="2">
    <source>
        <dbReference type="EMBL" id="SNZ01684.1"/>
    </source>
</evidence>
<dbReference type="OrthoDB" id="1382361at2"/>
<keyword evidence="3" id="KW-1185">Reference proteome</keyword>
<reference evidence="3" key="1">
    <citation type="submission" date="2017-09" db="EMBL/GenBank/DDBJ databases">
        <authorList>
            <person name="Varghese N."/>
            <person name="Submissions S."/>
        </authorList>
    </citation>
    <scope>NUCLEOTIDE SEQUENCE [LARGE SCALE GENOMIC DNA]</scope>
    <source>
        <strain evidence="3">DSM 25885</strain>
    </source>
</reference>
<name>A0A285MWY0_9FLAO</name>
<dbReference type="RefSeq" id="WP_133067280.1">
    <property type="nucleotide sequence ID" value="NZ_OBEH01000006.1"/>
</dbReference>
<evidence type="ECO:0000256" key="1">
    <source>
        <dbReference type="SAM" id="MobiDB-lite"/>
    </source>
</evidence>
<sequence>MRIQNFFAKLIAIGCFIATQHIQAQELGVRSDHTMIAVPSSGNTTTGSLNFTTPCSDFYVKGGKTWVKIDLGQQYGFGSGTAGLLFDTNVNLDLTLVTSGGTNPTINFDVNLDNQNPEGLVYLDLEQYLDRTNPATGLSYLSESISSVTATINSASDGLGAIDVQANMGIGLYYELSYGIDVANNVVNLVSNTVTPNGKVVSFEWTDTCEAPNYEFQLLRLFNKDETLVSDERQIGTTVDWSKALNFHTFSSSNQISLTIGEGQGFYVWRVRPIGTFYDNGSGNNKNWGVWNTSAYDAGSYEFNDPTGTVEAFFFEDPDDNTNYQYSRVFTEGNKVSEQATYATTLNQVKQTQRYFPSKDYKIVSQTVLDHSGRPTLTTLPVPIEGERIDRYRNNFVTTNGELYRAKHFDEVSNYGQPSTIDATGAFAYYSSLNTDKRIPNSEGYPYTRVIFSNDGTDRVVEQSGVGKTHMLGDQAIGQGRTVRTLYGTPTEEELVALFGDEAPDPEQVAKVITIDPNNTKSVAYITKEGNTIATGLTFSEDDTVLDKITTGPTVSGINDKITNNTATEKGFKASKRITILQDATDLNIGYTIDKPVLEGLCNNLEIDVDYKLHIQIFNADTGTMVQEFTEESIGDLSTDPTNQKIIVDFGSVNLDTGTYYVQKTLEPVDDFTAKLVANQENTKKLIEPYFAWLVSALDEIDCEEEMQYLYNDIFFYGQILANQNLVASLAADNILNFDCTDCSTIAYQFKRKDSADPEATDEFLDFYEQNPGLYGVEIIYFDGNNLVPIDYAQTSSLGDIKPIEVRFTTPCCEFNIPIVFTPPFRKPSPEALEAYTADATAVGQLNGSTNYFDTPLNAINPNNEFLTDTASNFTYQDNGSGSITITNRNAYPMDFEGYAISMLYECKTLTDTNYTRNMAADEIYNAMRGWHRPGLLNQMVYHMATDDYGANGCANRANGSDPNDPPTFVGGTPNPNIGKYNICDIPEAPVRLNGAQYSINKLAECWEPLVIELVNKICVNPYTADIDQDSNVANNVDDQNKDAVNDAVKSIKSWIIRWISRGKIKRKLRKKNASTTDDIRDEVEKLDNNLVKTFLDCTGYVFADILDPDTPSNNFAEFDNDFDTDINDGEYNKERLLNGGNGADWAFFSIDQNVAAGTYVQPPSDPAIETTGILRDIFPNIQDPVYAFKYYAYKNGTFPSLEVETCYRDPNICFDENENPVPCCGGTLQDPVPCNFCGIGYITCPYDKSSWSCDQRFTFYDMIKNYDEVLTPDGVVISCENYYEATEYVVNPDFEKLLDEDGGNTGDFVLQYLNPDIPLDAFVDLPYLSRNLIDTYVSNKTFEQLQSEGGPVEMNDINGDVQTTGVSIIENDAYAMMEECSSNCDQRRDEFREELIRAFSDRCYEIGECKIDPNDNIIPYEDIELMVDQIVAQCKSQCTISSFACSDEPCRLPTKSPLEFGGSPEASNDFNTSYIDFGVSGPIVTGISNRENQTLRVIDTNSATIVDTGEAALVQNVSATGAFEKYDYGSDPSIWDVRRSLTYAEFTRWTQAMEWDIVLDIPSKCDEFGNYNASLTYDSNGLPIEPVYLFNEETGLYDIQQSFSIAPSPYVTKDNPAGPGDTFVERDQYIKNNTTPASPNDPALNEPVNSPAVGIKVEIDNN</sequence>
<proteinExistence type="predicted"/>
<accession>A0A285MWY0</accession>
<gene>
    <name evidence="2" type="ORF">SAMN06265377_3526</name>
</gene>
<feature type="region of interest" description="Disordered" evidence="1">
    <location>
        <begin position="1632"/>
        <end position="1654"/>
    </location>
</feature>
<protein>
    <recommendedName>
        <fullName evidence="4">RHS repeat-associated core domain-containing protein</fullName>
    </recommendedName>
</protein>
<evidence type="ECO:0008006" key="4">
    <source>
        <dbReference type="Google" id="ProtNLM"/>
    </source>
</evidence>
<dbReference type="Proteomes" id="UP000219048">
    <property type="component" value="Unassembled WGS sequence"/>
</dbReference>
<organism evidence="2 3">
    <name type="scientific">Flagellimonas pacifica</name>
    <dbReference type="NCBI Taxonomy" id="1247520"/>
    <lineage>
        <taxon>Bacteria</taxon>
        <taxon>Pseudomonadati</taxon>
        <taxon>Bacteroidota</taxon>
        <taxon>Flavobacteriia</taxon>
        <taxon>Flavobacteriales</taxon>
        <taxon>Flavobacteriaceae</taxon>
        <taxon>Flagellimonas</taxon>
    </lineage>
</organism>
<evidence type="ECO:0000313" key="3">
    <source>
        <dbReference type="Proteomes" id="UP000219048"/>
    </source>
</evidence>